<name>A0A8X6K7G7_TRICU</name>
<dbReference type="EMBL" id="BMAO01020075">
    <property type="protein sequence ID" value="GFQ64894.1"/>
    <property type="molecule type" value="Genomic_DNA"/>
</dbReference>
<sequence>MAAYILSRQGQSQTNAVKAQDYGKSVLDRRGDWLEDFVPQGTTQVPTAQLYGSSEDYCKTLQTSHAAKRCFAQP</sequence>
<reference evidence="1" key="1">
    <citation type="submission" date="2020-07" db="EMBL/GenBank/DDBJ databases">
        <title>Multicomponent nature underlies the extraordinary mechanical properties of spider dragline silk.</title>
        <authorList>
            <person name="Kono N."/>
            <person name="Nakamura H."/>
            <person name="Mori M."/>
            <person name="Yoshida Y."/>
            <person name="Ohtoshi R."/>
            <person name="Malay A.D."/>
            <person name="Moran D.A.P."/>
            <person name="Tomita M."/>
            <person name="Numata K."/>
            <person name="Arakawa K."/>
        </authorList>
    </citation>
    <scope>NUCLEOTIDE SEQUENCE</scope>
</reference>
<organism evidence="1 2">
    <name type="scientific">Trichonephila clavata</name>
    <name type="common">Joro spider</name>
    <name type="synonym">Nephila clavata</name>
    <dbReference type="NCBI Taxonomy" id="2740835"/>
    <lineage>
        <taxon>Eukaryota</taxon>
        <taxon>Metazoa</taxon>
        <taxon>Ecdysozoa</taxon>
        <taxon>Arthropoda</taxon>
        <taxon>Chelicerata</taxon>
        <taxon>Arachnida</taxon>
        <taxon>Araneae</taxon>
        <taxon>Araneomorphae</taxon>
        <taxon>Entelegynae</taxon>
        <taxon>Araneoidea</taxon>
        <taxon>Nephilidae</taxon>
        <taxon>Trichonephila</taxon>
    </lineage>
</organism>
<accession>A0A8X6K7G7</accession>
<gene>
    <name evidence="1" type="ORF">TNCT_626861</name>
</gene>
<keyword evidence="2" id="KW-1185">Reference proteome</keyword>
<dbReference type="Proteomes" id="UP000887116">
    <property type="component" value="Unassembled WGS sequence"/>
</dbReference>
<evidence type="ECO:0000313" key="2">
    <source>
        <dbReference type="Proteomes" id="UP000887116"/>
    </source>
</evidence>
<evidence type="ECO:0000313" key="1">
    <source>
        <dbReference type="EMBL" id="GFQ64894.1"/>
    </source>
</evidence>
<protein>
    <submittedName>
        <fullName evidence="1">Uncharacterized protein</fullName>
    </submittedName>
</protein>
<comment type="caution">
    <text evidence="1">The sequence shown here is derived from an EMBL/GenBank/DDBJ whole genome shotgun (WGS) entry which is preliminary data.</text>
</comment>
<dbReference type="AlphaFoldDB" id="A0A8X6K7G7"/>
<proteinExistence type="predicted"/>